<accession>A0ABW4WZ54</accession>
<evidence type="ECO:0000256" key="5">
    <source>
        <dbReference type="ARBA" id="ARBA00022777"/>
    </source>
</evidence>
<evidence type="ECO:0000259" key="6">
    <source>
        <dbReference type="PROSITE" id="PS50109"/>
    </source>
</evidence>
<dbReference type="InterPro" id="IPR000014">
    <property type="entry name" value="PAS"/>
</dbReference>
<keyword evidence="4" id="KW-0808">Transferase</keyword>
<dbReference type="GO" id="GO:0005524">
    <property type="term" value="F:ATP binding"/>
    <property type="evidence" value="ECO:0007669"/>
    <property type="project" value="UniProtKB-KW"/>
</dbReference>
<dbReference type="CDD" id="cd00082">
    <property type="entry name" value="HisKA"/>
    <property type="match status" value="1"/>
</dbReference>
<dbReference type="InterPro" id="IPR036097">
    <property type="entry name" value="HisK_dim/P_sf"/>
</dbReference>
<evidence type="ECO:0000256" key="3">
    <source>
        <dbReference type="ARBA" id="ARBA00022553"/>
    </source>
</evidence>
<dbReference type="Gene3D" id="3.30.565.10">
    <property type="entry name" value="Histidine kinase-like ATPase, C-terminal domain"/>
    <property type="match status" value="1"/>
</dbReference>
<keyword evidence="8" id="KW-1185">Reference proteome</keyword>
<dbReference type="PRINTS" id="PR00344">
    <property type="entry name" value="BCTRLSENSOR"/>
</dbReference>
<dbReference type="InterPro" id="IPR003594">
    <property type="entry name" value="HATPase_dom"/>
</dbReference>
<dbReference type="Pfam" id="PF13426">
    <property type="entry name" value="PAS_9"/>
    <property type="match status" value="1"/>
</dbReference>
<dbReference type="InterPro" id="IPR005467">
    <property type="entry name" value="His_kinase_dom"/>
</dbReference>
<dbReference type="InterPro" id="IPR035965">
    <property type="entry name" value="PAS-like_dom_sf"/>
</dbReference>
<dbReference type="SUPFAM" id="SSF55785">
    <property type="entry name" value="PYP-like sensor domain (PAS domain)"/>
    <property type="match status" value="1"/>
</dbReference>
<dbReference type="Gene3D" id="3.30.450.20">
    <property type="entry name" value="PAS domain"/>
    <property type="match status" value="1"/>
</dbReference>
<dbReference type="SUPFAM" id="SSF47384">
    <property type="entry name" value="Homodimeric domain of signal transducing histidine kinase"/>
    <property type="match status" value="1"/>
</dbReference>
<evidence type="ECO:0000313" key="7">
    <source>
        <dbReference type="EMBL" id="MFD2066960.1"/>
    </source>
</evidence>
<dbReference type="PANTHER" id="PTHR43304:SF1">
    <property type="entry name" value="PAC DOMAIN-CONTAINING PROTEIN"/>
    <property type="match status" value="1"/>
</dbReference>
<evidence type="ECO:0000256" key="2">
    <source>
        <dbReference type="ARBA" id="ARBA00012438"/>
    </source>
</evidence>
<dbReference type="Pfam" id="PF02518">
    <property type="entry name" value="HATPase_c"/>
    <property type="match status" value="1"/>
</dbReference>
<keyword evidence="3" id="KW-0597">Phosphoprotein</keyword>
<evidence type="ECO:0000313" key="8">
    <source>
        <dbReference type="Proteomes" id="UP001597369"/>
    </source>
</evidence>
<dbReference type="EMBL" id="JBHUHV010000025">
    <property type="protein sequence ID" value="MFD2066960.1"/>
    <property type="molecule type" value="Genomic_DNA"/>
</dbReference>
<feature type="domain" description="Histidine kinase" evidence="6">
    <location>
        <begin position="197"/>
        <end position="411"/>
    </location>
</feature>
<keyword evidence="7" id="KW-0067">ATP-binding</keyword>
<proteinExistence type="predicted"/>
<dbReference type="Pfam" id="PF00512">
    <property type="entry name" value="HisKA"/>
    <property type="match status" value="1"/>
</dbReference>
<dbReference type="InterPro" id="IPR036890">
    <property type="entry name" value="HATPase_C_sf"/>
</dbReference>
<dbReference type="SMART" id="SM00387">
    <property type="entry name" value="HATPase_c"/>
    <property type="match status" value="1"/>
</dbReference>
<dbReference type="PANTHER" id="PTHR43304">
    <property type="entry name" value="PHYTOCHROME-LIKE PROTEIN CPH1"/>
    <property type="match status" value="1"/>
</dbReference>
<comment type="caution">
    <text evidence="7">The sequence shown here is derived from an EMBL/GenBank/DDBJ whole genome shotgun (WGS) entry which is preliminary data.</text>
</comment>
<dbReference type="InterPro" id="IPR004358">
    <property type="entry name" value="Sig_transdc_His_kin-like_C"/>
</dbReference>
<dbReference type="InterPro" id="IPR052162">
    <property type="entry name" value="Sensor_kinase/Photoreceptor"/>
</dbReference>
<dbReference type="PROSITE" id="PS50109">
    <property type="entry name" value="HIS_KIN"/>
    <property type="match status" value="1"/>
</dbReference>
<protein>
    <recommendedName>
        <fullName evidence="2">histidine kinase</fullName>
        <ecNumber evidence="2">2.7.13.3</ecNumber>
    </recommendedName>
</protein>
<organism evidence="7 8">
    <name type="scientific">Pontibacter silvestris</name>
    <dbReference type="NCBI Taxonomy" id="2305183"/>
    <lineage>
        <taxon>Bacteria</taxon>
        <taxon>Pseudomonadati</taxon>
        <taxon>Bacteroidota</taxon>
        <taxon>Cytophagia</taxon>
        <taxon>Cytophagales</taxon>
        <taxon>Hymenobacteraceae</taxon>
        <taxon>Pontibacter</taxon>
    </lineage>
</organism>
<evidence type="ECO:0000256" key="1">
    <source>
        <dbReference type="ARBA" id="ARBA00000085"/>
    </source>
</evidence>
<sequence>MAPILEDAAQRMAPILEDAVQRTAQRRSFAKMKSITVSGQQFAHKSPDRVRSDFTAKALQEAPIGAVLISGSGTVFSMNNYALNTLNMSEKEVLDVALSSLFPEQAQSEMTSFLQDGHISGEKHVIEINETETVKYLELSAAPIDMESSSNFKLVVLDDITDSVVARQRTQAHLEELEKLNSNLSRVNADLDIFIYTASHDLKSPILNIEGLVSSLESELGAESAKVEMELEHIKRSIERFKQTVEDLTEVSRIQRSFEQEADQVNFGAIVDEVTQLLEREISESGASIKIITGAQPTLRFPKKNLTSVIYNLVSNAIKYRSPSRKPCIEIDAWQEAGDFCFTLKDNGLGIPESKRERVFQLFKRMHSHVAGSGVGLYIVKRIVENNGGSITVESEEGTGTLFKLRLKEYAAQ</sequence>
<comment type="catalytic activity">
    <reaction evidence="1">
        <text>ATP + protein L-histidine = ADP + protein N-phospho-L-histidine.</text>
        <dbReference type="EC" id="2.7.13.3"/>
    </reaction>
</comment>
<evidence type="ECO:0000256" key="4">
    <source>
        <dbReference type="ARBA" id="ARBA00022679"/>
    </source>
</evidence>
<dbReference type="SUPFAM" id="SSF55874">
    <property type="entry name" value="ATPase domain of HSP90 chaperone/DNA topoisomerase II/histidine kinase"/>
    <property type="match status" value="1"/>
</dbReference>
<dbReference type="SMART" id="SM00388">
    <property type="entry name" value="HisKA"/>
    <property type="match status" value="1"/>
</dbReference>
<dbReference type="RefSeq" id="WP_229963109.1">
    <property type="nucleotide sequence ID" value="NZ_JAJJWI010000054.1"/>
</dbReference>
<dbReference type="EC" id="2.7.13.3" evidence="2"/>
<name>A0ABW4WZ54_9BACT</name>
<dbReference type="Proteomes" id="UP001597369">
    <property type="component" value="Unassembled WGS sequence"/>
</dbReference>
<dbReference type="InterPro" id="IPR003661">
    <property type="entry name" value="HisK_dim/P_dom"/>
</dbReference>
<gene>
    <name evidence="7" type="ORF">ACFSKU_08700</name>
</gene>
<reference evidence="8" key="1">
    <citation type="journal article" date="2019" name="Int. J. Syst. Evol. Microbiol.">
        <title>The Global Catalogue of Microorganisms (GCM) 10K type strain sequencing project: providing services to taxonomists for standard genome sequencing and annotation.</title>
        <authorList>
            <consortium name="The Broad Institute Genomics Platform"/>
            <consortium name="The Broad Institute Genome Sequencing Center for Infectious Disease"/>
            <person name="Wu L."/>
            <person name="Ma J."/>
        </authorList>
    </citation>
    <scope>NUCLEOTIDE SEQUENCE [LARGE SCALE GENOMIC DNA]</scope>
    <source>
        <strain evidence="8">JCM 16545</strain>
    </source>
</reference>
<keyword evidence="5" id="KW-0418">Kinase</keyword>
<keyword evidence="7" id="KW-0547">Nucleotide-binding</keyword>
<dbReference type="Gene3D" id="1.10.287.130">
    <property type="match status" value="1"/>
</dbReference>